<dbReference type="EMBL" id="CP048877">
    <property type="protein sequence ID" value="QIJ72606.1"/>
    <property type="molecule type" value="Genomic_DNA"/>
</dbReference>
<dbReference type="InterPro" id="IPR029455">
    <property type="entry name" value="GHL15"/>
</dbReference>
<accession>A0A6G7PYI0</accession>
<protein>
    <submittedName>
        <fullName evidence="1">Uncharacterized protein</fullName>
    </submittedName>
</protein>
<dbReference type="Proteomes" id="UP000502179">
    <property type="component" value="Chromosome"/>
</dbReference>
<evidence type="ECO:0000313" key="2">
    <source>
        <dbReference type="Proteomes" id="UP000502179"/>
    </source>
</evidence>
<dbReference type="Pfam" id="PF14885">
    <property type="entry name" value="GHL15"/>
    <property type="match status" value="1"/>
</dbReference>
<evidence type="ECO:0000313" key="1">
    <source>
        <dbReference type="EMBL" id="QIJ72606.1"/>
    </source>
</evidence>
<sequence>MKTALWRGIMTGILFLGLVGRIWGAEPSPEYNRFGFPETSSTIAVLVDQLPNHLTEEQVRFVAGHYVGSQKLILPLTQRIRRYNPRFVVLHYHLGIWQQQPAHKFIIDGRHWGNDWSFVTQHEDWFWHNEKGQRVRSKNDGKYLMNIMNRQFQEYWKTSIARQIIAGEYQGVFLDSASPALLQCEASWMDPRLAGTAAAKSRFKELGGLTWSEAYESFMADLTKFLESLGYATLPNIGGLFTTWDTTDYYTTASGAFMEGAFVTRSLKDWEMAASRTMELIKRDKIVIFQSYLKNDEDIKTRLYYLSCYLLFKGRYTYINYFFRSTLSWYPEWQLDLGLPREPIPDLVKMRVKRGLYRRLYSRGEVWVNVSSRDEKITFPGESRVVIPIGGGPVGQKGEAQGRLSYRPAQEVILQPWSGLIVLY</sequence>
<dbReference type="AlphaFoldDB" id="A0A6G7PYI0"/>
<dbReference type="RefSeq" id="WP_166032822.1">
    <property type="nucleotide sequence ID" value="NZ_CP048877.1"/>
</dbReference>
<organism evidence="1 2">
    <name type="scientific">Thermosulfuriphilus ammonigenes</name>
    <dbReference type="NCBI Taxonomy" id="1936021"/>
    <lineage>
        <taxon>Bacteria</taxon>
        <taxon>Pseudomonadati</taxon>
        <taxon>Thermodesulfobacteriota</taxon>
        <taxon>Thermodesulfobacteria</taxon>
        <taxon>Thermodesulfobacteriales</taxon>
        <taxon>Thermodesulfobacteriaceae</taxon>
        <taxon>Thermosulfuriphilus</taxon>
    </lineage>
</organism>
<keyword evidence="2" id="KW-1185">Reference proteome</keyword>
<name>A0A6G7PYI0_9BACT</name>
<proteinExistence type="predicted"/>
<dbReference type="KEGG" id="tav:G4V39_10115"/>
<reference evidence="1 2" key="1">
    <citation type="submission" date="2020-02" db="EMBL/GenBank/DDBJ databases">
        <title>Genome analysis of Thermosulfuriphilus ammonigenes ST65T, an anaerobic thermophilic chemolithoautotrophic bacterium isolated from a deep-sea hydrothermal vent.</title>
        <authorList>
            <person name="Slobodkina G."/>
            <person name="Allioux M."/>
            <person name="Merkel A."/>
            <person name="Alain K."/>
            <person name="Jebbar M."/>
            <person name="Slobodkin A."/>
        </authorList>
    </citation>
    <scope>NUCLEOTIDE SEQUENCE [LARGE SCALE GENOMIC DNA]</scope>
    <source>
        <strain evidence="1 2">ST65</strain>
    </source>
</reference>
<gene>
    <name evidence="1" type="ORF">G4V39_10115</name>
</gene>